<dbReference type="InterPro" id="IPR002885">
    <property type="entry name" value="PPR_rpt"/>
</dbReference>
<dbReference type="Proteomes" id="UP000654075">
    <property type="component" value="Unassembled WGS sequence"/>
</dbReference>
<comment type="caution">
    <text evidence="3">The sequence shown here is derived from an EMBL/GenBank/DDBJ whole genome shotgun (WGS) entry which is preliminary data.</text>
</comment>
<gene>
    <name evidence="3" type="ORF">PGLA1383_LOCUS15475</name>
</gene>
<dbReference type="PANTHER" id="PTHR47936">
    <property type="entry name" value="PPR_LONG DOMAIN-CONTAINING PROTEIN"/>
    <property type="match status" value="1"/>
</dbReference>
<dbReference type="PROSITE" id="PS51375">
    <property type="entry name" value="PPR"/>
    <property type="match status" value="1"/>
</dbReference>
<dbReference type="Pfam" id="PF13041">
    <property type="entry name" value="PPR_2"/>
    <property type="match status" value="1"/>
</dbReference>
<evidence type="ECO:0000256" key="2">
    <source>
        <dbReference type="PROSITE-ProRule" id="PRU00708"/>
    </source>
</evidence>
<proteinExistence type="predicted"/>
<evidence type="ECO:0000313" key="4">
    <source>
        <dbReference type="Proteomes" id="UP000654075"/>
    </source>
</evidence>
<name>A0A813EDP6_POLGL</name>
<dbReference type="Gene3D" id="1.25.40.10">
    <property type="entry name" value="Tetratricopeptide repeat domain"/>
    <property type="match status" value="1"/>
</dbReference>
<dbReference type="EMBL" id="CAJNNV010009113">
    <property type="protein sequence ID" value="CAE8597021.1"/>
    <property type="molecule type" value="Genomic_DNA"/>
</dbReference>
<evidence type="ECO:0000256" key="1">
    <source>
        <dbReference type="ARBA" id="ARBA00022737"/>
    </source>
</evidence>
<reference evidence="3" key="1">
    <citation type="submission" date="2021-02" db="EMBL/GenBank/DDBJ databases">
        <authorList>
            <person name="Dougan E. K."/>
            <person name="Rhodes N."/>
            <person name="Thang M."/>
            <person name="Chan C."/>
        </authorList>
    </citation>
    <scope>NUCLEOTIDE SEQUENCE</scope>
</reference>
<organism evidence="3 4">
    <name type="scientific">Polarella glacialis</name>
    <name type="common">Dinoflagellate</name>
    <dbReference type="NCBI Taxonomy" id="89957"/>
    <lineage>
        <taxon>Eukaryota</taxon>
        <taxon>Sar</taxon>
        <taxon>Alveolata</taxon>
        <taxon>Dinophyceae</taxon>
        <taxon>Suessiales</taxon>
        <taxon>Suessiaceae</taxon>
        <taxon>Polarella</taxon>
    </lineage>
</organism>
<keyword evidence="1" id="KW-0677">Repeat</keyword>
<keyword evidence="4" id="KW-1185">Reference proteome</keyword>
<feature type="repeat" description="PPR" evidence="2">
    <location>
        <begin position="79"/>
        <end position="113"/>
    </location>
</feature>
<evidence type="ECO:0008006" key="5">
    <source>
        <dbReference type="Google" id="ProtNLM"/>
    </source>
</evidence>
<dbReference type="PANTHER" id="PTHR47936:SF1">
    <property type="entry name" value="PENTATRICOPEPTIDE REPEAT-CONTAINING PROTEIN GUN1, CHLOROPLASTIC"/>
    <property type="match status" value="1"/>
</dbReference>
<sequence>MQLRGVEPSESSCSTAIAAAEGGLRWKGSLALLAMLQQCGTDPGTSGYNTAMAAVVRAQKWERGLVLFHDMDRQSGLPDSVTFSTLICAAKEGKWPERALELFWEMRGRRLDAGIRAFNSAIAAASTWQAADFLLWELRERGLEPDIFRSSGYADRCAAGWHGNECRHAQCPHGCGELAMRLGTLPHGPAQRLTARPGALRRGHGSLRGRQALGARAASPAVDAVLALSAAERHRLRLGRARLHRREAMGPCLGPAARHGQESTAP</sequence>
<dbReference type="AlphaFoldDB" id="A0A813EDP6"/>
<dbReference type="InterPro" id="IPR011990">
    <property type="entry name" value="TPR-like_helical_dom_sf"/>
</dbReference>
<evidence type="ECO:0000313" key="3">
    <source>
        <dbReference type="EMBL" id="CAE8597021.1"/>
    </source>
</evidence>
<accession>A0A813EDP6</accession>
<protein>
    <recommendedName>
        <fullName evidence="5">Pentatricopeptide repeat-containing protein</fullName>
    </recommendedName>
</protein>